<evidence type="ECO:0000313" key="17">
    <source>
        <dbReference type="EMBL" id="SVA60137.1"/>
    </source>
</evidence>
<dbReference type="InterPro" id="IPR003593">
    <property type="entry name" value="AAA+_ATPase"/>
</dbReference>
<comment type="subunit">
    <text evidence="13">Homohexamer. Organized in a ring with a central cavity.</text>
</comment>
<dbReference type="Pfam" id="PF01078">
    <property type="entry name" value="Mg_chelatase"/>
    <property type="match status" value="1"/>
</dbReference>
<dbReference type="Pfam" id="PF20436">
    <property type="entry name" value="LonB_AAA-LID"/>
    <property type="match status" value="1"/>
</dbReference>
<dbReference type="InterPro" id="IPR000523">
    <property type="entry name" value="Mg_chelatse_chII-like_cat_dom"/>
</dbReference>
<dbReference type="EMBL" id="UINC01014033">
    <property type="protein sequence ID" value="SVA60137.1"/>
    <property type="molecule type" value="Genomic_DNA"/>
</dbReference>
<evidence type="ECO:0000256" key="14">
    <source>
        <dbReference type="SAM" id="MobiDB-lite"/>
    </source>
</evidence>
<dbReference type="PROSITE" id="PS01046">
    <property type="entry name" value="LON_SER"/>
    <property type="match status" value="1"/>
</dbReference>
<evidence type="ECO:0000256" key="2">
    <source>
        <dbReference type="ARBA" id="ARBA00009579"/>
    </source>
</evidence>
<dbReference type="GO" id="GO:0030163">
    <property type="term" value="P:protein catabolic process"/>
    <property type="evidence" value="ECO:0007669"/>
    <property type="project" value="InterPro"/>
</dbReference>
<feature type="non-terminal residue" evidence="17">
    <location>
        <position position="1"/>
    </location>
</feature>
<keyword evidence="10" id="KW-0067">ATP-binding</keyword>
<dbReference type="Pfam" id="PF05362">
    <property type="entry name" value="Lon_C"/>
    <property type="match status" value="1"/>
</dbReference>
<dbReference type="InterPro" id="IPR004663">
    <property type="entry name" value="Lon_arc"/>
</dbReference>
<comment type="similarity">
    <text evidence="2">Belongs to the peptidase S16 family. Archaeal LonB subfamily.</text>
</comment>
<dbReference type="InterPro" id="IPR046843">
    <property type="entry name" value="LonB_AAA-LID"/>
</dbReference>
<dbReference type="InterPro" id="IPR008268">
    <property type="entry name" value="Peptidase_S16_AS"/>
</dbReference>
<feature type="transmembrane region" description="Helical" evidence="15">
    <location>
        <begin position="165"/>
        <end position="181"/>
    </location>
</feature>
<evidence type="ECO:0000256" key="7">
    <source>
        <dbReference type="ARBA" id="ARBA00022741"/>
    </source>
</evidence>
<dbReference type="InterPro" id="IPR008269">
    <property type="entry name" value="Lon_proteolytic"/>
</dbReference>
<keyword evidence="7" id="KW-0547">Nucleotide-binding</keyword>
<keyword evidence="6 15" id="KW-0812">Transmembrane</keyword>
<evidence type="ECO:0000256" key="12">
    <source>
        <dbReference type="ARBA" id="ARBA00023136"/>
    </source>
</evidence>
<name>A0A381X7F7_9ZZZZ</name>
<dbReference type="InterPro" id="IPR002078">
    <property type="entry name" value="Sigma_54_int"/>
</dbReference>
<organism evidence="17">
    <name type="scientific">marine metagenome</name>
    <dbReference type="NCBI Taxonomy" id="408172"/>
    <lineage>
        <taxon>unclassified sequences</taxon>
        <taxon>metagenomes</taxon>
        <taxon>ecological metagenomes</taxon>
    </lineage>
</organism>
<evidence type="ECO:0000256" key="13">
    <source>
        <dbReference type="ARBA" id="ARBA00026070"/>
    </source>
</evidence>
<dbReference type="SUPFAM" id="SSF52540">
    <property type="entry name" value="P-loop containing nucleoside triphosphate hydrolases"/>
    <property type="match status" value="1"/>
</dbReference>
<keyword evidence="8" id="KW-0378">Hydrolase</keyword>
<evidence type="ECO:0000256" key="6">
    <source>
        <dbReference type="ARBA" id="ARBA00022692"/>
    </source>
</evidence>
<feature type="domain" description="Lon proteolytic" evidence="16">
    <location>
        <begin position="479"/>
        <end position="662"/>
    </location>
</feature>
<keyword evidence="4" id="KW-1003">Cell membrane</keyword>
<evidence type="ECO:0000256" key="3">
    <source>
        <dbReference type="ARBA" id="ARBA00022016"/>
    </source>
</evidence>
<dbReference type="Gene3D" id="1.10.8.60">
    <property type="match status" value="1"/>
</dbReference>
<dbReference type="InterPro" id="IPR027417">
    <property type="entry name" value="P-loop_NTPase"/>
</dbReference>
<dbReference type="InterPro" id="IPR014721">
    <property type="entry name" value="Ribsml_uS5_D2-typ_fold_subgr"/>
</dbReference>
<dbReference type="Gene3D" id="3.30.230.10">
    <property type="match status" value="1"/>
</dbReference>
<gene>
    <name evidence="17" type="ORF">METZ01_LOCUS112991</name>
</gene>
<dbReference type="GO" id="GO:0006355">
    <property type="term" value="P:regulation of DNA-templated transcription"/>
    <property type="evidence" value="ECO:0007669"/>
    <property type="project" value="InterPro"/>
</dbReference>
<dbReference type="InterPro" id="IPR020568">
    <property type="entry name" value="Ribosomal_Su5_D2-typ_SF"/>
</dbReference>
<accession>A0A381X7F7</accession>
<dbReference type="Gene3D" id="3.40.50.300">
    <property type="entry name" value="P-loop containing nucleotide triphosphate hydrolases"/>
    <property type="match status" value="2"/>
</dbReference>
<evidence type="ECO:0000256" key="15">
    <source>
        <dbReference type="SAM" id="Phobius"/>
    </source>
</evidence>
<dbReference type="SMART" id="SM00382">
    <property type="entry name" value="AAA"/>
    <property type="match status" value="1"/>
</dbReference>
<proteinExistence type="inferred from homology"/>
<dbReference type="PANTHER" id="PTHR10046">
    <property type="entry name" value="ATP DEPENDENT LON PROTEASE FAMILY MEMBER"/>
    <property type="match status" value="1"/>
</dbReference>
<dbReference type="AlphaFoldDB" id="A0A381X7F7"/>
<protein>
    <recommendedName>
        <fullName evidence="3">Archaeal Lon protease</fullName>
    </recommendedName>
</protein>
<dbReference type="InterPro" id="IPR027065">
    <property type="entry name" value="Lon_Prtase"/>
</dbReference>
<feature type="compositionally biased region" description="Polar residues" evidence="14">
    <location>
        <begin position="1"/>
        <end position="12"/>
    </location>
</feature>
<dbReference type="PROSITE" id="PS51786">
    <property type="entry name" value="LON_PROTEOLYTIC"/>
    <property type="match status" value="1"/>
</dbReference>
<evidence type="ECO:0000259" key="16">
    <source>
        <dbReference type="PROSITE" id="PS51786"/>
    </source>
</evidence>
<evidence type="ECO:0000256" key="4">
    <source>
        <dbReference type="ARBA" id="ARBA00022475"/>
    </source>
</evidence>
<evidence type="ECO:0000256" key="5">
    <source>
        <dbReference type="ARBA" id="ARBA00022670"/>
    </source>
</evidence>
<dbReference type="Pfam" id="PF00158">
    <property type="entry name" value="Sigma54_activat"/>
    <property type="match status" value="1"/>
</dbReference>
<dbReference type="GO" id="GO:0004176">
    <property type="term" value="F:ATP-dependent peptidase activity"/>
    <property type="evidence" value="ECO:0007669"/>
    <property type="project" value="InterPro"/>
</dbReference>
<evidence type="ECO:0000256" key="11">
    <source>
        <dbReference type="ARBA" id="ARBA00022989"/>
    </source>
</evidence>
<dbReference type="PRINTS" id="PR00830">
    <property type="entry name" value="ENDOLAPTASE"/>
</dbReference>
<evidence type="ECO:0000256" key="9">
    <source>
        <dbReference type="ARBA" id="ARBA00022825"/>
    </source>
</evidence>
<feature type="compositionally biased region" description="Acidic residues" evidence="14">
    <location>
        <begin position="13"/>
        <end position="29"/>
    </location>
</feature>
<dbReference type="NCBIfam" id="TIGR00764">
    <property type="entry name" value="lon_rel"/>
    <property type="match status" value="1"/>
</dbReference>
<evidence type="ECO:0000256" key="1">
    <source>
        <dbReference type="ARBA" id="ARBA00004651"/>
    </source>
</evidence>
<keyword evidence="12 15" id="KW-0472">Membrane</keyword>
<keyword evidence="11 15" id="KW-1133">Transmembrane helix</keyword>
<feature type="region of interest" description="Disordered" evidence="14">
    <location>
        <begin position="1"/>
        <end position="42"/>
    </location>
</feature>
<comment type="subcellular location">
    <subcellularLocation>
        <location evidence="1">Cell membrane</location>
        <topology evidence="1">Multi-pass membrane protein</topology>
    </subcellularLocation>
</comment>
<reference evidence="17" key="1">
    <citation type="submission" date="2018-05" db="EMBL/GenBank/DDBJ databases">
        <authorList>
            <person name="Lanie J.A."/>
            <person name="Ng W.-L."/>
            <person name="Kazmierczak K.M."/>
            <person name="Andrzejewski T.M."/>
            <person name="Davidsen T.M."/>
            <person name="Wayne K.J."/>
            <person name="Tettelin H."/>
            <person name="Glass J.I."/>
            <person name="Rusch D."/>
            <person name="Podicherti R."/>
            <person name="Tsui H.-C.T."/>
            <person name="Winkler M.E."/>
        </authorList>
    </citation>
    <scope>NUCLEOTIDE SEQUENCE</scope>
</reference>
<keyword evidence="5" id="KW-0645">Protease</keyword>
<evidence type="ECO:0000256" key="8">
    <source>
        <dbReference type="ARBA" id="ARBA00022801"/>
    </source>
</evidence>
<dbReference type="GO" id="GO:0004252">
    <property type="term" value="F:serine-type endopeptidase activity"/>
    <property type="evidence" value="ECO:0007669"/>
    <property type="project" value="InterPro"/>
</dbReference>
<dbReference type="SUPFAM" id="SSF54211">
    <property type="entry name" value="Ribosomal protein S5 domain 2-like"/>
    <property type="match status" value="1"/>
</dbReference>
<evidence type="ECO:0000256" key="10">
    <source>
        <dbReference type="ARBA" id="ARBA00022840"/>
    </source>
</evidence>
<dbReference type="GO" id="GO:0005524">
    <property type="term" value="F:ATP binding"/>
    <property type="evidence" value="ECO:0007669"/>
    <property type="project" value="UniProtKB-KW"/>
</dbReference>
<dbReference type="GO" id="GO:0005886">
    <property type="term" value="C:plasma membrane"/>
    <property type="evidence" value="ECO:0007669"/>
    <property type="project" value="UniProtKB-SubCell"/>
</dbReference>
<sequence>DFRGSDMSSESAQSDDIEQPEQDALESWEDGPAFGVSEDKDPVCETPVEEWISGVDITSTADVPIPPKLVDQVIGQEAAAIVVRKAAEQRRHVIMVGEPGTGKSMLARSMTEFLPGEQLEDIMVYRNPEDENEPIVRTVPAGRGSRILSERKAQIRIQRERTNRTLLFVALVIGAALLLATISSGEILTFIFGSFILVFGYFFLRTRLTAGDEANLPKLLIKHERDDEPPFIDATGTLAGALLGDVRHDPFQSGADLATPAHERVEPGAVHRANKGVLYIDEIRMLRMEEQQALLIAMQEKELSISGRSERSSGALTKSEPVPTDFILIAAGNLDSVQNMHPALRSRIRGYGYEVYVNTDMPDTERNRRRLIRFIAQEVRNEMDKGSGRPIPHFDRDSISLVLKEAQRRSGRRGKLSLRLRELGGLVRIAGDLAAEESAELTRSVHVTRAREIAKPLEQQVADRFLERQSEYALLVNRGHRVGRVNGLAVLGADSGLSDYSGVVLPVEAMVTPAQGMSGRVIATGGLSDLANESVTNISAVIKKLTGKDIKDYDLHVQFPGTHNVDGDSASITMATAIISAFEGVPIEQNLAMTGSLSVRGEILPVGGVTAKIEAAAKSGIEKVVIPRANLQDVLMDEKWEKKIEVFAVDSLDEVLEHALVGAEEKVSLVERLAKVIDTIAKGTDTQPSA</sequence>
<dbReference type="GO" id="GO:0006508">
    <property type="term" value="P:proteolysis"/>
    <property type="evidence" value="ECO:0007669"/>
    <property type="project" value="UniProtKB-KW"/>
</dbReference>
<keyword evidence="9" id="KW-0720">Serine protease</keyword>